<dbReference type="RefSeq" id="WP_255061423.1">
    <property type="nucleotide sequence ID" value="NZ_JANDBD010000007.1"/>
</dbReference>
<keyword evidence="2" id="KW-1185">Reference proteome</keyword>
<gene>
    <name evidence="1" type="ORF">NM203_17955</name>
</gene>
<evidence type="ECO:0000313" key="2">
    <source>
        <dbReference type="Proteomes" id="UP001651690"/>
    </source>
</evidence>
<sequence>MGDSVNDLHEEWVNRVVEQHGPVIRARYNPANQQRMRPNVGAWLRWNPGDGDVRWALDHYREGVNRNDLKGLSSDLGTNSTRRRAFVVTLLWGVGPTNRYYGRHAEALAHGDLDAMLKKSAIAAQRGDLAGGWSAIYGLPGLGFRFFTKWLWVAGMNAELATPPLVFDQRVIDSLRRTRWPFQLGEMNFKQRWLNYCADAAAVGNELGVTGEWVEHWLFNRAPIA</sequence>
<name>A0ABT1M4I1_9MYCO</name>
<dbReference type="EMBL" id="JANDBD010000007">
    <property type="protein sequence ID" value="MCP9274076.1"/>
    <property type="molecule type" value="Genomic_DNA"/>
</dbReference>
<accession>A0ABT1M4I1</accession>
<evidence type="ECO:0000313" key="1">
    <source>
        <dbReference type="EMBL" id="MCP9274076.1"/>
    </source>
</evidence>
<protein>
    <submittedName>
        <fullName evidence="1">Uncharacterized protein</fullName>
    </submittedName>
</protein>
<comment type="caution">
    <text evidence="1">The sequence shown here is derived from an EMBL/GenBank/DDBJ whole genome shotgun (WGS) entry which is preliminary data.</text>
</comment>
<organism evidence="1 2">
    <name type="scientific">Mycolicibacterium arenosum</name>
    <dbReference type="NCBI Taxonomy" id="2952157"/>
    <lineage>
        <taxon>Bacteria</taxon>
        <taxon>Bacillati</taxon>
        <taxon>Actinomycetota</taxon>
        <taxon>Actinomycetes</taxon>
        <taxon>Mycobacteriales</taxon>
        <taxon>Mycobacteriaceae</taxon>
        <taxon>Mycolicibacterium</taxon>
    </lineage>
</organism>
<dbReference type="Pfam" id="PF21790">
    <property type="entry name" value="OGG"/>
    <property type="match status" value="1"/>
</dbReference>
<reference evidence="1 2" key="1">
    <citation type="submission" date="2022-06" db="EMBL/GenBank/DDBJ databases">
        <title>Mycolicibacterium sp. CAU 1645 isolated from seawater.</title>
        <authorList>
            <person name="Kim W."/>
        </authorList>
    </citation>
    <scope>NUCLEOTIDE SEQUENCE [LARGE SCALE GENOMIC DNA]</scope>
    <source>
        <strain evidence="1 2">CAU 1645</strain>
    </source>
</reference>
<proteinExistence type="predicted"/>
<dbReference type="Proteomes" id="UP001651690">
    <property type="component" value="Unassembled WGS sequence"/>
</dbReference>
<dbReference type="InterPro" id="IPR048868">
    <property type="entry name" value="OGG-like_put"/>
</dbReference>